<dbReference type="OrthoDB" id="202529at2157"/>
<dbReference type="InterPro" id="IPR029149">
    <property type="entry name" value="Creatin/AminoP/Spt16_N"/>
</dbReference>
<evidence type="ECO:0000259" key="2">
    <source>
        <dbReference type="Pfam" id="PF01321"/>
    </source>
</evidence>
<dbReference type="CDD" id="cd01066">
    <property type="entry name" value="APP_MetAP"/>
    <property type="match status" value="1"/>
</dbReference>
<dbReference type="RefSeq" id="WP_066381323.1">
    <property type="nucleotide sequence ID" value="NZ_LTAZ01000004.1"/>
</dbReference>
<dbReference type="PATRIC" id="fig|1008153.3.peg.1659"/>
<feature type="domain" description="Creatinase N-terminal" evidence="2">
    <location>
        <begin position="4"/>
        <end position="99"/>
    </location>
</feature>
<evidence type="ECO:0000313" key="3">
    <source>
        <dbReference type="EMBL" id="KYH26537.1"/>
    </source>
</evidence>
<comment type="caution">
    <text evidence="3">The sequence shown here is derived from an EMBL/GenBank/DDBJ whole genome shotgun (WGS) entry which is preliminary data.</text>
</comment>
<dbReference type="InterPro" id="IPR000994">
    <property type="entry name" value="Pept_M24"/>
</dbReference>
<dbReference type="InterPro" id="IPR000587">
    <property type="entry name" value="Creatinase_N"/>
</dbReference>
<gene>
    <name evidence="3" type="ORF">HAPAU_16360</name>
</gene>
<dbReference type="SUPFAM" id="SSF53092">
    <property type="entry name" value="Creatinase/prolidase N-terminal domain"/>
    <property type="match status" value="1"/>
</dbReference>
<dbReference type="EMBL" id="LTAZ01000004">
    <property type="protein sequence ID" value="KYH26537.1"/>
    <property type="molecule type" value="Genomic_DNA"/>
</dbReference>
<dbReference type="Proteomes" id="UP000075321">
    <property type="component" value="Unassembled WGS sequence"/>
</dbReference>
<dbReference type="InterPro" id="IPR036005">
    <property type="entry name" value="Creatinase/aminopeptidase-like"/>
</dbReference>
<reference evidence="3 4" key="1">
    <citation type="submission" date="2016-02" db="EMBL/GenBank/DDBJ databases">
        <title>Genome sequence of Halalkalicoccus paucihalophilus DSM 24557.</title>
        <authorList>
            <person name="Poehlein A."/>
            <person name="Daniel R."/>
        </authorList>
    </citation>
    <scope>NUCLEOTIDE SEQUENCE [LARGE SCALE GENOMIC DNA]</scope>
    <source>
        <strain evidence="3 4">DSM 24557</strain>
    </source>
</reference>
<accession>A0A151AGK5</accession>
<feature type="domain" description="Peptidase M24" evidence="1">
    <location>
        <begin position="127"/>
        <end position="323"/>
    </location>
</feature>
<name>A0A151AGK5_9EURY</name>
<proteinExistence type="predicted"/>
<dbReference type="Pfam" id="PF00557">
    <property type="entry name" value="Peptidase_M24"/>
    <property type="match status" value="1"/>
</dbReference>
<organism evidence="3 4">
    <name type="scientific">Halalkalicoccus paucihalophilus</name>
    <dbReference type="NCBI Taxonomy" id="1008153"/>
    <lineage>
        <taxon>Archaea</taxon>
        <taxon>Methanobacteriati</taxon>
        <taxon>Methanobacteriota</taxon>
        <taxon>Stenosarchaea group</taxon>
        <taxon>Halobacteria</taxon>
        <taxon>Halobacteriales</taxon>
        <taxon>Halococcaceae</taxon>
        <taxon>Halalkalicoccus</taxon>
    </lineage>
</organism>
<sequence>MKRTRLDAYRMRHDLDSIWLAQPENFAWLTGGDNVVDRAGKIGVAAAGYDGHEVTVITDNIEAARLAEEELSDERVLTYDWYVGSLADAVASYTDGRAAADFRVPGLRHVDISSLRYPLTEDDIGRYRDLGRETAEVVEGVCRGLEPTDTEREVAADLQGRLADRGIDSPVALVGGAKRAREYRHYTPTTKKLGKYALVSVTARRDGLYASCTRTVAFNAPDWLESRHEAATKVETAAIAATKRVGQAGGQAREVFGAIQKAYRDVSYPREWQRHHQGGAAGYRGREWIATPWHGGEVTLPMAYAWNPTVQGAKSEDTVLVTENDPEVLTSTGEWPTGSVSMNGLELERPAILPLD</sequence>
<dbReference type="SUPFAM" id="SSF55920">
    <property type="entry name" value="Creatinase/aminopeptidase"/>
    <property type="match status" value="1"/>
</dbReference>
<dbReference type="PANTHER" id="PTHR46112:SF2">
    <property type="entry name" value="XAA-PRO AMINOPEPTIDASE P-RELATED"/>
    <property type="match status" value="1"/>
</dbReference>
<dbReference type="Pfam" id="PF01321">
    <property type="entry name" value="Creatinase_N"/>
    <property type="match status" value="1"/>
</dbReference>
<dbReference type="AlphaFoldDB" id="A0A151AGK5"/>
<protein>
    <submittedName>
        <fullName evidence="3">Metallopeptidase family M24</fullName>
    </submittedName>
</protein>
<dbReference type="InterPro" id="IPR050659">
    <property type="entry name" value="Peptidase_M24B"/>
</dbReference>
<dbReference type="Gene3D" id="3.90.230.10">
    <property type="entry name" value="Creatinase/methionine aminopeptidase superfamily"/>
    <property type="match status" value="1"/>
</dbReference>
<dbReference type="PANTHER" id="PTHR46112">
    <property type="entry name" value="AMINOPEPTIDASE"/>
    <property type="match status" value="1"/>
</dbReference>
<keyword evidence="4" id="KW-1185">Reference proteome</keyword>
<evidence type="ECO:0000259" key="1">
    <source>
        <dbReference type="Pfam" id="PF00557"/>
    </source>
</evidence>
<evidence type="ECO:0000313" key="4">
    <source>
        <dbReference type="Proteomes" id="UP000075321"/>
    </source>
</evidence>